<keyword evidence="2 6" id="KW-0963">Cytoplasm</keyword>
<dbReference type="NCBIfam" id="TIGR01033">
    <property type="entry name" value="YebC/PmpR family DNA-binding transcriptional regulator"/>
    <property type="match status" value="1"/>
</dbReference>
<evidence type="ECO:0000259" key="8">
    <source>
        <dbReference type="Pfam" id="PF20772"/>
    </source>
</evidence>
<dbReference type="InterPro" id="IPR017856">
    <property type="entry name" value="Integrase-like_N"/>
</dbReference>
<dbReference type="STRING" id="926569.ANT_13730"/>
<dbReference type="FunFam" id="1.10.10.200:FF:000002">
    <property type="entry name" value="Probable transcriptional regulatory protein CLM62_37755"/>
    <property type="match status" value="1"/>
</dbReference>
<dbReference type="PANTHER" id="PTHR12532">
    <property type="entry name" value="TRANSLATIONAL ACTIVATOR OF CYTOCHROME C OXIDASE 1"/>
    <property type="match status" value="1"/>
</dbReference>
<dbReference type="Proteomes" id="UP000008922">
    <property type="component" value="Chromosome"/>
</dbReference>
<organism evidence="9 10">
    <name type="scientific">Anaerolinea thermophila (strain DSM 14523 / JCM 11388 / NBRC 100420 / UNI-1)</name>
    <dbReference type="NCBI Taxonomy" id="926569"/>
    <lineage>
        <taxon>Bacteria</taxon>
        <taxon>Bacillati</taxon>
        <taxon>Chloroflexota</taxon>
        <taxon>Anaerolineae</taxon>
        <taxon>Anaerolineales</taxon>
        <taxon>Anaerolineaceae</taxon>
        <taxon>Anaerolinea</taxon>
    </lineage>
</organism>
<dbReference type="InterPro" id="IPR026564">
    <property type="entry name" value="Transcrip_reg_TACO1-like_dom3"/>
</dbReference>
<evidence type="ECO:0000256" key="5">
    <source>
        <dbReference type="ARBA" id="ARBA00023163"/>
    </source>
</evidence>
<sequence>MSGHSKWATIKRKKGAMDAKRGQLFTRLTREIVMAAREGGGDPETNFRLRLAVEKARSQNMPKENIERAIKRGTGESKEGNAFEQVFYEGYAPHGVALMIECYTENRNRTVAEIRHLLSRAGGNLGEAGSVSWQFKRMAYFALSASKVDFDRVFEVAVENGAEDVTQDGDTIEVFAPVENFKVLSDAFRNAKMELEEAELRMIPTNEVELGVEETLQVLRTIDTIEELDDVQNVYHTMKISEAALAALENEA</sequence>
<dbReference type="eggNOG" id="COG0217">
    <property type="taxonomic scope" value="Bacteria"/>
</dbReference>
<dbReference type="InterPro" id="IPR002876">
    <property type="entry name" value="Transcrip_reg_TACO1-like"/>
</dbReference>
<dbReference type="Pfam" id="PF01709">
    <property type="entry name" value="Transcrip_reg"/>
    <property type="match status" value="1"/>
</dbReference>
<dbReference type="NCBIfam" id="NF001030">
    <property type="entry name" value="PRK00110.1"/>
    <property type="match status" value="1"/>
</dbReference>
<evidence type="ECO:0000256" key="1">
    <source>
        <dbReference type="ARBA" id="ARBA00008724"/>
    </source>
</evidence>
<dbReference type="OrthoDB" id="9781053at2"/>
<dbReference type="HAMAP" id="MF_00693">
    <property type="entry name" value="Transcrip_reg_TACO1"/>
    <property type="match status" value="1"/>
</dbReference>
<evidence type="ECO:0000313" key="9">
    <source>
        <dbReference type="EMBL" id="BAJ63401.1"/>
    </source>
</evidence>
<comment type="subcellular location">
    <subcellularLocation>
        <location evidence="6">Cytoplasm</location>
    </subcellularLocation>
</comment>
<feature type="domain" description="TACO1/YebC-like N-terminal" evidence="8">
    <location>
        <begin position="5"/>
        <end position="76"/>
    </location>
</feature>
<dbReference type="Gene3D" id="3.30.70.980">
    <property type="match status" value="2"/>
</dbReference>
<evidence type="ECO:0000256" key="4">
    <source>
        <dbReference type="ARBA" id="ARBA00023125"/>
    </source>
</evidence>
<keyword evidence="4 6" id="KW-0238">DNA-binding</keyword>
<dbReference type="PANTHER" id="PTHR12532:SF6">
    <property type="entry name" value="TRANSCRIPTIONAL REGULATORY PROTEIN YEBC-RELATED"/>
    <property type="match status" value="1"/>
</dbReference>
<accession>E8N4N7</accession>
<keyword evidence="10" id="KW-1185">Reference proteome</keyword>
<dbReference type="HOGENOM" id="CLU_062974_2_2_0"/>
<evidence type="ECO:0000256" key="6">
    <source>
        <dbReference type="HAMAP-Rule" id="MF_00693"/>
    </source>
</evidence>
<dbReference type="RefSeq" id="WP_013559785.1">
    <property type="nucleotide sequence ID" value="NC_014960.1"/>
</dbReference>
<dbReference type="InterPro" id="IPR029072">
    <property type="entry name" value="YebC-like"/>
</dbReference>
<protein>
    <recommendedName>
        <fullName evidence="6">Probable transcriptional regulatory protein ANT_13730</fullName>
    </recommendedName>
</protein>
<comment type="similarity">
    <text evidence="1 6">Belongs to the TACO1 family.</text>
</comment>
<dbReference type="GO" id="GO:0005829">
    <property type="term" value="C:cytosol"/>
    <property type="evidence" value="ECO:0007669"/>
    <property type="project" value="TreeGrafter"/>
</dbReference>
<dbReference type="AlphaFoldDB" id="E8N4N7"/>
<feature type="domain" description="TACO1/YebC-like second and third" evidence="7">
    <location>
        <begin position="83"/>
        <end position="238"/>
    </location>
</feature>
<dbReference type="InterPro" id="IPR048300">
    <property type="entry name" value="TACO1_YebC-like_2nd/3rd_dom"/>
</dbReference>
<name>E8N4N7_ANATU</name>
<proteinExistence type="inferred from homology"/>
<evidence type="ECO:0000256" key="2">
    <source>
        <dbReference type="ARBA" id="ARBA00022490"/>
    </source>
</evidence>
<gene>
    <name evidence="9" type="ordered locus">ANT_13730</name>
</gene>
<dbReference type="Gene3D" id="1.10.10.200">
    <property type="match status" value="1"/>
</dbReference>
<dbReference type="SUPFAM" id="SSF75625">
    <property type="entry name" value="YebC-like"/>
    <property type="match status" value="1"/>
</dbReference>
<dbReference type="KEGG" id="atm:ANT_13730"/>
<dbReference type="InterPro" id="IPR049083">
    <property type="entry name" value="TACO1_YebC_N"/>
</dbReference>
<dbReference type="GO" id="GO:0006355">
    <property type="term" value="P:regulation of DNA-templated transcription"/>
    <property type="evidence" value="ECO:0007669"/>
    <property type="project" value="UniProtKB-UniRule"/>
</dbReference>
<reference evidence="9 10" key="1">
    <citation type="submission" date="2010-12" db="EMBL/GenBank/DDBJ databases">
        <title>Whole genome sequence of Anaerolinea thermophila UNI-1.</title>
        <authorList>
            <person name="Narita-Yamada S."/>
            <person name="Kishi E."/>
            <person name="Watanabe Y."/>
            <person name="Takasaki K."/>
            <person name="Ankai A."/>
            <person name="Oguchi A."/>
            <person name="Fukui S."/>
            <person name="Takahashi M."/>
            <person name="Yashiro I."/>
            <person name="Hosoyama A."/>
            <person name="Sekiguchi Y."/>
            <person name="Hanada S."/>
            <person name="Fujita N."/>
        </authorList>
    </citation>
    <scope>NUCLEOTIDE SEQUENCE [LARGE SCALE GENOMIC DNA]</scope>
    <source>
        <strain evidence="10">DSM 14523 / JCM 11388 / NBRC 100420 / UNI-1</strain>
    </source>
</reference>
<dbReference type="Pfam" id="PF20772">
    <property type="entry name" value="TACO1_YebC_N"/>
    <property type="match status" value="1"/>
</dbReference>
<dbReference type="InParanoid" id="E8N4N7"/>
<evidence type="ECO:0000256" key="3">
    <source>
        <dbReference type="ARBA" id="ARBA00023015"/>
    </source>
</evidence>
<dbReference type="FunCoup" id="E8N4N7">
    <property type="interactions" value="351"/>
</dbReference>
<evidence type="ECO:0000259" key="7">
    <source>
        <dbReference type="Pfam" id="PF01709"/>
    </source>
</evidence>
<dbReference type="NCBIfam" id="NF009044">
    <property type="entry name" value="PRK12378.1"/>
    <property type="match status" value="1"/>
</dbReference>
<evidence type="ECO:0000313" key="10">
    <source>
        <dbReference type="Proteomes" id="UP000008922"/>
    </source>
</evidence>
<keyword evidence="5 6" id="KW-0804">Transcription</keyword>
<dbReference type="EMBL" id="AP012029">
    <property type="protein sequence ID" value="BAJ63401.1"/>
    <property type="molecule type" value="Genomic_DNA"/>
</dbReference>
<keyword evidence="3 6" id="KW-0805">Transcription regulation</keyword>
<dbReference type="GO" id="GO:0003677">
    <property type="term" value="F:DNA binding"/>
    <property type="evidence" value="ECO:0007669"/>
    <property type="project" value="UniProtKB-UniRule"/>
</dbReference>